<dbReference type="RefSeq" id="WP_309878785.1">
    <property type="nucleotide sequence ID" value="NZ_CP133838.1"/>
</dbReference>
<dbReference type="Gene3D" id="1.10.260.40">
    <property type="entry name" value="lambda repressor-like DNA-binding domains"/>
    <property type="match status" value="1"/>
</dbReference>
<dbReference type="SUPFAM" id="SSF47413">
    <property type="entry name" value="lambda repressor-like DNA-binding domains"/>
    <property type="match status" value="1"/>
</dbReference>
<evidence type="ECO:0000313" key="3">
    <source>
        <dbReference type="Proteomes" id="UP001246690"/>
    </source>
</evidence>
<dbReference type="Proteomes" id="UP001246690">
    <property type="component" value="Chromosome"/>
</dbReference>
<accession>A0ABY9SFX9</accession>
<sequence length="128" mass="14619">MKKTEQQQEPLITKRLNELIEKKRVSKAELARVAGVSPQSVNGWFKRGSISKEAAAKLSNEYDVSLPWLLGESEQAGELRAEEKRLLEVFNKLPPIERNNMLAAFEMRLQELITFYTKYAAPPADENK</sequence>
<dbReference type="InterPro" id="IPR001387">
    <property type="entry name" value="Cro/C1-type_HTH"/>
</dbReference>
<evidence type="ECO:0000313" key="2">
    <source>
        <dbReference type="EMBL" id="WMY76409.1"/>
    </source>
</evidence>
<organism evidence="2 3">
    <name type="scientific">Buttiauxella selenatireducens</name>
    <dbReference type="NCBI Taxonomy" id="3073902"/>
    <lineage>
        <taxon>Bacteria</taxon>
        <taxon>Pseudomonadati</taxon>
        <taxon>Pseudomonadota</taxon>
        <taxon>Gammaproteobacteria</taxon>
        <taxon>Enterobacterales</taxon>
        <taxon>Enterobacteriaceae</taxon>
        <taxon>Buttiauxella</taxon>
    </lineage>
</organism>
<dbReference type="InterPro" id="IPR010982">
    <property type="entry name" value="Lambda_DNA-bd_dom_sf"/>
</dbReference>
<reference evidence="2 3" key="1">
    <citation type="submission" date="2023-09" db="EMBL/GenBank/DDBJ databases">
        <title>Buttiauxella selenatireducens sp. nov., isolated from the rhizosphere of Cardamine hupingshanesis.</title>
        <authorList>
            <person name="Zhang S."/>
            <person name="Xu Z."/>
            <person name="Wang H."/>
            <person name="Guo Y."/>
        </authorList>
    </citation>
    <scope>NUCLEOTIDE SEQUENCE [LARGE SCALE GENOMIC DNA]</scope>
    <source>
        <strain evidence="2 3">R73</strain>
    </source>
</reference>
<dbReference type="SMART" id="SM00530">
    <property type="entry name" value="HTH_XRE"/>
    <property type="match status" value="1"/>
</dbReference>
<proteinExistence type="predicted"/>
<keyword evidence="3" id="KW-1185">Reference proteome</keyword>
<dbReference type="EMBL" id="CP133838">
    <property type="protein sequence ID" value="WMY76409.1"/>
    <property type="molecule type" value="Genomic_DNA"/>
</dbReference>
<dbReference type="CDD" id="cd00093">
    <property type="entry name" value="HTH_XRE"/>
    <property type="match status" value="1"/>
</dbReference>
<feature type="domain" description="HTH cro/C1-type" evidence="1">
    <location>
        <begin position="16"/>
        <end position="69"/>
    </location>
</feature>
<gene>
    <name evidence="2" type="ORF">RHD99_10995</name>
</gene>
<name>A0ABY9SFX9_9ENTR</name>
<evidence type="ECO:0000259" key="1">
    <source>
        <dbReference type="PROSITE" id="PS50943"/>
    </source>
</evidence>
<dbReference type="PROSITE" id="PS50943">
    <property type="entry name" value="HTH_CROC1"/>
    <property type="match status" value="1"/>
</dbReference>
<dbReference type="Pfam" id="PF01381">
    <property type="entry name" value="HTH_3"/>
    <property type="match status" value="1"/>
</dbReference>
<protein>
    <submittedName>
        <fullName evidence="2">Helix-turn-helix transcriptional regulator</fullName>
    </submittedName>
</protein>